<evidence type="ECO:0000256" key="2">
    <source>
        <dbReference type="ARBA" id="ARBA00022679"/>
    </source>
</evidence>
<organism evidence="4">
    <name type="scientific">marine metagenome</name>
    <dbReference type="NCBI Taxonomy" id="408172"/>
    <lineage>
        <taxon>unclassified sequences</taxon>
        <taxon>metagenomes</taxon>
        <taxon>ecological metagenomes</taxon>
    </lineage>
</organism>
<accession>A0A381XH18</accession>
<dbReference type="Gene3D" id="3.40.50.150">
    <property type="entry name" value="Vaccinia Virus protein VP39"/>
    <property type="match status" value="1"/>
</dbReference>
<dbReference type="Pfam" id="PF22020">
    <property type="entry name" value="RlmL_1st"/>
    <property type="match status" value="1"/>
</dbReference>
<dbReference type="GO" id="GO:0003723">
    <property type="term" value="F:RNA binding"/>
    <property type="evidence" value="ECO:0007669"/>
    <property type="project" value="InterPro"/>
</dbReference>
<evidence type="ECO:0000313" key="4">
    <source>
        <dbReference type="EMBL" id="SVA64019.1"/>
    </source>
</evidence>
<keyword evidence="1" id="KW-0489">Methyltransferase</keyword>
<gene>
    <name evidence="4" type="ORF">METZ01_LOCUS116873</name>
</gene>
<feature type="domain" description="THUMP" evidence="3">
    <location>
        <begin position="50"/>
        <end position="161"/>
    </location>
</feature>
<dbReference type="SMART" id="SM00981">
    <property type="entry name" value="THUMP"/>
    <property type="match status" value="1"/>
</dbReference>
<dbReference type="InterPro" id="IPR054170">
    <property type="entry name" value="RlmL_1st"/>
</dbReference>
<evidence type="ECO:0000256" key="1">
    <source>
        <dbReference type="ARBA" id="ARBA00022603"/>
    </source>
</evidence>
<name>A0A381XH18_9ZZZZ</name>
<dbReference type="PROSITE" id="PS01261">
    <property type="entry name" value="UPF0020"/>
    <property type="match status" value="1"/>
</dbReference>
<dbReference type="InterPro" id="IPR053943">
    <property type="entry name" value="RlmKL-like_Mtase_CS"/>
</dbReference>
<dbReference type="PROSITE" id="PS00092">
    <property type="entry name" value="N6_MTASE"/>
    <property type="match status" value="1"/>
</dbReference>
<dbReference type="GO" id="GO:0008990">
    <property type="term" value="F:rRNA (guanine-N2-)-methyltransferase activity"/>
    <property type="evidence" value="ECO:0007669"/>
    <property type="project" value="TreeGrafter"/>
</dbReference>
<dbReference type="Gene3D" id="3.30.2130.30">
    <property type="match status" value="1"/>
</dbReference>
<dbReference type="Pfam" id="PF01170">
    <property type="entry name" value="UPF0020"/>
    <property type="match status" value="1"/>
</dbReference>
<evidence type="ECO:0000259" key="3">
    <source>
        <dbReference type="PROSITE" id="PS51165"/>
    </source>
</evidence>
<dbReference type="PANTHER" id="PTHR47313">
    <property type="entry name" value="RIBOSOMAL RNA LARGE SUBUNIT METHYLTRANSFERASE K/L"/>
    <property type="match status" value="1"/>
</dbReference>
<dbReference type="InterPro" id="IPR000241">
    <property type="entry name" value="RlmKL-like_Mtase"/>
</dbReference>
<keyword evidence="2" id="KW-0808">Transferase</keyword>
<dbReference type="PANTHER" id="PTHR47313:SF1">
    <property type="entry name" value="RIBOSOMAL RNA LARGE SUBUNIT METHYLTRANSFERASE K_L"/>
    <property type="match status" value="1"/>
</dbReference>
<dbReference type="AlphaFoldDB" id="A0A381XH18"/>
<protein>
    <recommendedName>
        <fullName evidence="3">THUMP domain-containing protein</fullName>
    </recommendedName>
</protein>
<dbReference type="GO" id="GO:0070043">
    <property type="term" value="F:rRNA (guanine-N7-)-methyltransferase activity"/>
    <property type="evidence" value="ECO:0007669"/>
    <property type="project" value="TreeGrafter"/>
</dbReference>
<dbReference type="CDD" id="cd11715">
    <property type="entry name" value="THUMP_AdoMetMT"/>
    <property type="match status" value="1"/>
</dbReference>
<proteinExistence type="predicted"/>
<dbReference type="PROSITE" id="PS51165">
    <property type="entry name" value="THUMP"/>
    <property type="match status" value="1"/>
</dbReference>
<dbReference type="SUPFAM" id="SSF53335">
    <property type="entry name" value="S-adenosyl-L-methionine-dependent methyltransferases"/>
    <property type="match status" value="1"/>
</dbReference>
<dbReference type="InterPro" id="IPR004114">
    <property type="entry name" value="THUMP_dom"/>
</dbReference>
<dbReference type="InterPro" id="IPR029063">
    <property type="entry name" value="SAM-dependent_MTases_sf"/>
</dbReference>
<sequence length="413" mass="47290">MINPFTSSTLECYLTCPRGLEEVTAKDISPHCKNVKTGSGGVSFTGDLQTLYTVNLYSRTGMFALVKLLEFSADNEKDLYYQIADYPWYEWINHDDTFSIRSRVFSKHFTDSNFVTLKVKDAIVDRIRQKTKRRPDVDKDNPRYSLFVFIHEDKVSVFLNSSGSSLSKRGYRQKIHKAAINEALGAGLILLSGWEPSQPFYDPMCGSGTLPIEAAMIGRNIPGGNYRKSYTFKGWKDFDPRLWNSVVRESREKIRNDKLHIFGSDNMGANVDMAKRNARQILIHTHIKFAKKEFEDFTPEFSGGTILMNPPYGERIGEEKELESLYQLIGSVLKQNCVNNDAFIFSGNKELTNLIGLKSQRNYVLKNGKIDCRLLHYPIREGNYVGYLLYIFKSAINEIIITHNTRIIVGVWY</sequence>
<dbReference type="EMBL" id="UINC01015152">
    <property type="protein sequence ID" value="SVA64019.1"/>
    <property type="molecule type" value="Genomic_DNA"/>
</dbReference>
<dbReference type="Pfam" id="PF02926">
    <property type="entry name" value="THUMP"/>
    <property type="match status" value="1"/>
</dbReference>
<reference evidence="4" key="1">
    <citation type="submission" date="2018-05" db="EMBL/GenBank/DDBJ databases">
        <authorList>
            <person name="Lanie J.A."/>
            <person name="Ng W.-L."/>
            <person name="Kazmierczak K.M."/>
            <person name="Andrzejewski T.M."/>
            <person name="Davidsen T.M."/>
            <person name="Wayne K.J."/>
            <person name="Tettelin H."/>
            <person name="Glass J.I."/>
            <person name="Rusch D."/>
            <person name="Podicherti R."/>
            <person name="Tsui H.-C.T."/>
            <person name="Winkler M.E."/>
        </authorList>
    </citation>
    <scope>NUCLEOTIDE SEQUENCE</scope>
</reference>
<dbReference type="InterPro" id="IPR002052">
    <property type="entry name" value="DNA_methylase_N6_adenine_CS"/>
</dbReference>